<dbReference type="EMBL" id="QFFM01000007">
    <property type="protein sequence ID" value="PWG66203.1"/>
    <property type="molecule type" value="Genomic_DNA"/>
</dbReference>
<evidence type="ECO:0000256" key="2">
    <source>
        <dbReference type="ARBA" id="ARBA00022747"/>
    </source>
</evidence>
<evidence type="ECO:0000313" key="6">
    <source>
        <dbReference type="Proteomes" id="UP000245876"/>
    </source>
</evidence>
<evidence type="ECO:0000256" key="3">
    <source>
        <dbReference type="ARBA" id="ARBA00023125"/>
    </source>
</evidence>
<dbReference type="OrthoDB" id="9798929at2"/>
<dbReference type="InterPro" id="IPR044946">
    <property type="entry name" value="Restrct_endonuc_typeI_TRD_sf"/>
</dbReference>
<gene>
    <name evidence="5" type="ORF">DF196_04210</name>
</gene>
<sequence>MTRLKNLCTKIGSGATPKGGKDSYQGGDYALIRSQNVLDWQFSDNGLAFINDEQASKLDNVQIRPGDVLLNITGDSVARTCIVPDNIQKARVNQHVCIIRPRAGQLDSLYLLMFLEHRKNSLLQIASSGATRNALTKATIEAIDIKVPDYDKQLKLTALVRSISAQIDNLTQTNGHLLELAMTLYKELASAIDSKTALKACTRLVSRGVTPKYDDSSSYTVLNQKCIRNHSVSLVPSRKMTPPKKSEKQLQYGDILICSTGTGTLGRCAQVLFSPTEMTVDSHVTIVRPCSMRFMPFLGCWALSSEPLFESLAKGSTGQTELSRSELELLDVPLPDEKSLDSFYKEVIPIFNLLQTNSNKIQNLVALRDSLLPKLMSGAIDVSKIELPTPLEQGSPTNGRLPA</sequence>
<dbReference type="Proteomes" id="UP000245876">
    <property type="component" value="Unassembled WGS sequence"/>
</dbReference>
<dbReference type="RefSeq" id="WP_109056640.1">
    <property type="nucleotide sequence ID" value="NZ_QFFM01000007.1"/>
</dbReference>
<comment type="caution">
    <text evidence="5">The sequence shown here is derived from an EMBL/GenBank/DDBJ whole genome shotgun (WGS) entry which is preliminary data.</text>
</comment>
<dbReference type="Gene3D" id="3.90.220.20">
    <property type="entry name" value="DNA methylase specificity domains"/>
    <property type="match status" value="2"/>
</dbReference>
<reference evidence="5 6" key="1">
    <citation type="journal article" date="2018" name="Int. J. Syst. Evol. Microbiol.">
        <title>Bifidobacterium callitrichidarum sp. nov. from the faeces of the emperor tamarin (Saguinus imperator).</title>
        <authorList>
            <person name="Modesto M."/>
            <person name="Michelini S."/>
            <person name="Sansosti M.C."/>
            <person name="De Filippo C."/>
            <person name="Cavalieri D."/>
            <person name="Qvirist L."/>
            <person name="Andlid T."/>
            <person name="Spiezio C."/>
            <person name="Sandri C."/>
            <person name="Pascarelli S."/>
            <person name="Sgorbati B."/>
            <person name="Mattarelli P."/>
        </authorList>
    </citation>
    <scope>NUCLEOTIDE SEQUENCE [LARGE SCALE GENOMIC DNA]</scope>
    <source>
        <strain evidence="5 6">TRI 5</strain>
    </source>
</reference>
<name>A0A2U2NAS0_9BIFI</name>
<keyword evidence="3" id="KW-0238">DNA-binding</keyword>
<dbReference type="Pfam" id="PF01420">
    <property type="entry name" value="Methylase_S"/>
    <property type="match status" value="1"/>
</dbReference>
<evidence type="ECO:0000256" key="1">
    <source>
        <dbReference type="ARBA" id="ARBA00010923"/>
    </source>
</evidence>
<accession>A0A2U2NAS0</accession>
<organism evidence="5 6">
    <name type="scientific">Bifidobacterium callitrichidarum</name>
    <dbReference type="NCBI Taxonomy" id="2052941"/>
    <lineage>
        <taxon>Bacteria</taxon>
        <taxon>Bacillati</taxon>
        <taxon>Actinomycetota</taxon>
        <taxon>Actinomycetes</taxon>
        <taxon>Bifidobacteriales</taxon>
        <taxon>Bifidobacteriaceae</taxon>
        <taxon>Bifidobacterium</taxon>
    </lineage>
</organism>
<evidence type="ECO:0000313" key="5">
    <source>
        <dbReference type="EMBL" id="PWG66203.1"/>
    </source>
</evidence>
<keyword evidence="6" id="KW-1185">Reference proteome</keyword>
<dbReference type="AlphaFoldDB" id="A0A2U2NAS0"/>
<evidence type="ECO:0000259" key="4">
    <source>
        <dbReference type="Pfam" id="PF01420"/>
    </source>
</evidence>
<keyword evidence="2" id="KW-0680">Restriction system</keyword>
<dbReference type="PANTHER" id="PTHR30408:SF12">
    <property type="entry name" value="TYPE I RESTRICTION ENZYME MJAVIII SPECIFICITY SUBUNIT"/>
    <property type="match status" value="1"/>
</dbReference>
<dbReference type="PANTHER" id="PTHR30408">
    <property type="entry name" value="TYPE-1 RESTRICTION ENZYME ECOKI SPECIFICITY PROTEIN"/>
    <property type="match status" value="1"/>
</dbReference>
<dbReference type="InterPro" id="IPR000055">
    <property type="entry name" value="Restrct_endonuc_typeI_TRD"/>
</dbReference>
<dbReference type="GO" id="GO:0003677">
    <property type="term" value="F:DNA binding"/>
    <property type="evidence" value="ECO:0007669"/>
    <property type="project" value="UniProtKB-KW"/>
</dbReference>
<proteinExistence type="inferred from homology"/>
<dbReference type="GO" id="GO:0009307">
    <property type="term" value="P:DNA restriction-modification system"/>
    <property type="evidence" value="ECO:0007669"/>
    <property type="project" value="UniProtKB-KW"/>
</dbReference>
<feature type="domain" description="Type I restriction modification DNA specificity" evidence="4">
    <location>
        <begin position="3"/>
        <end position="170"/>
    </location>
</feature>
<dbReference type="SUPFAM" id="SSF116734">
    <property type="entry name" value="DNA methylase specificity domain"/>
    <property type="match status" value="2"/>
</dbReference>
<protein>
    <recommendedName>
        <fullName evidence="4">Type I restriction modification DNA specificity domain-containing protein</fullName>
    </recommendedName>
</protein>
<dbReference type="InterPro" id="IPR052021">
    <property type="entry name" value="Type-I_RS_S_subunit"/>
</dbReference>
<comment type="similarity">
    <text evidence="1">Belongs to the type-I restriction system S methylase family.</text>
</comment>